<dbReference type="EMBL" id="GGEC01018011">
    <property type="protein sequence ID" value="MBW98494.1"/>
    <property type="molecule type" value="Transcribed_RNA"/>
</dbReference>
<accession>A0A2P2JYE4</accession>
<dbReference type="AlphaFoldDB" id="A0A2P2JYE4"/>
<organism evidence="1">
    <name type="scientific">Rhizophora mucronata</name>
    <name type="common">Asiatic mangrove</name>
    <dbReference type="NCBI Taxonomy" id="61149"/>
    <lineage>
        <taxon>Eukaryota</taxon>
        <taxon>Viridiplantae</taxon>
        <taxon>Streptophyta</taxon>
        <taxon>Embryophyta</taxon>
        <taxon>Tracheophyta</taxon>
        <taxon>Spermatophyta</taxon>
        <taxon>Magnoliopsida</taxon>
        <taxon>eudicotyledons</taxon>
        <taxon>Gunneridae</taxon>
        <taxon>Pentapetalae</taxon>
        <taxon>rosids</taxon>
        <taxon>fabids</taxon>
        <taxon>Malpighiales</taxon>
        <taxon>Rhizophoraceae</taxon>
        <taxon>Rhizophora</taxon>
    </lineage>
</organism>
<evidence type="ECO:0000313" key="1">
    <source>
        <dbReference type="EMBL" id="MBW98494.1"/>
    </source>
</evidence>
<sequence length="56" mass="6743">MRTLSWENALNSFHSFPNIRISSHFYQYQIKDDPLRSHYGAHSKQQKAYVVIFWVV</sequence>
<name>A0A2P2JYE4_RHIMU</name>
<reference evidence="1" key="1">
    <citation type="submission" date="2018-02" db="EMBL/GenBank/DDBJ databases">
        <title>Rhizophora mucronata_Transcriptome.</title>
        <authorList>
            <person name="Meera S.P."/>
            <person name="Sreeshan A."/>
            <person name="Augustine A."/>
        </authorList>
    </citation>
    <scope>NUCLEOTIDE SEQUENCE</scope>
    <source>
        <tissue evidence="1">Leaf</tissue>
    </source>
</reference>
<proteinExistence type="predicted"/>
<protein>
    <submittedName>
        <fullName evidence="1">Uncharacterized protein MANES_03G041800</fullName>
    </submittedName>
</protein>